<proteinExistence type="predicted"/>
<keyword evidence="8" id="KW-1185">Reference proteome</keyword>
<comment type="caution">
    <text evidence="7">The sequence shown here is derived from an EMBL/GenBank/DDBJ whole genome shotgun (WGS) entry which is preliminary data.</text>
</comment>
<evidence type="ECO:0000256" key="2">
    <source>
        <dbReference type="ARBA" id="ARBA00022692"/>
    </source>
</evidence>
<accession>A0A1C1YZX1</accession>
<reference evidence="7 8" key="1">
    <citation type="submission" date="2015-12" db="EMBL/GenBank/DDBJ databases">
        <authorList>
            <person name="Shamseldin A."/>
            <person name="Moawad H."/>
            <person name="Abd El-Rahim W.M."/>
            <person name="Sadowsky M.J."/>
        </authorList>
    </citation>
    <scope>NUCLEOTIDE SEQUENCE [LARGE SCALE GENOMIC DNA]</scope>
    <source>
        <strain evidence="7 8">JC234</strain>
    </source>
</reference>
<gene>
    <name evidence="7" type="ORF">AWJ14_04390</name>
</gene>
<dbReference type="OrthoDB" id="9813247at2"/>
<keyword evidence="3" id="KW-1133">Transmembrane helix</keyword>
<evidence type="ECO:0000256" key="3">
    <source>
        <dbReference type="ARBA" id="ARBA00022989"/>
    </source>
</evidence>
<organism evidence="7 8">
    <name type="scientific">Hoeflea olei</name>
    <dbReference type="NCBI Taxonomy" id="1480615"/>
    <lineage>
        <taxon>Bacteria</taxon>
        <taxon>Pseudomonadati</taxon>
        <taxon>Pseudomonadota</taxon>
        <taxon>Alphaproteobacteria</taxon>
        <taxon>Hyphomicrobiales</taxon>
        <taxon>Rhizobiaceae</taxon>
        <taxon>Hoeflea</taxon>
    </lineage>
</organism>
<evidence type="ECO:0000313" key="8">
    <source>
        <dbReference type="Proteomes" id="UP000094795"/>
    </source>
</evidence>
<name>A0A1C1YZX1_9HYPH</name>
<dbReference type="GO" id="GO:0012505">
    <property type="term" value="C:endomembrane system"/>
    <property type="evidence" value="ECO:0007669"/>
    <property type="project" value="UniProtKB-SubCell"/>
</dbReference>
<dbReference type="STRING" id="1480615.AWJ14_04390"/>
<evidence type="ECO:0000256" key="1">
    <source>
        <dbReference type="ARBA" id="ARBA00004127"/>
    </source>
</evidence>
<dbReference type="RefSeq" id="WP_066174935.1">
    <property type="nucleotide sequence ID" value="NZ_LQZT01000002.1"/>
</dbReference>
<evidence type="ECO:0000256" key="5">
    <source>
        <dbReference type="SAM" id="MobiDB-lite"/>
    </source>
</evidence>
<evidence type="ECO:0000256" key="4">
    <source>
        <dbReference type="ARBA" id="ARBA00023136"/>
    </source>
</evidence>
<dbReference type="Proteomes" id="UP000094795">
    <property type="component" value="Unassembled WGS sequence"/>
</dbReference>
<protein>
    <recommendedName>
        <fullName evidence="6">DUF1232 domain-containing protein</fullName>
    </recommendedName>
</protein>
<feature type="region of interest" description="Disordered" evidence="5">
    <location>
        <begin position="1"/>
        <end position="24"/>
    </location>
</feature>
<comment type="subcellular location">
    <subcellularLocation>
        <location evidence="1">Endomembrane system</location>
        <topology evidence="1">Multi-pass membrane protein</topology>
    </subcellularLocation>
</comment>
<dbReference type="EMBL" id="LQZT01000002">
    <property type="protein sequence ID" value="OCW58960.1"/>
    <property type="molecule type" value="Genomic_DNA"/>
</dbReference>
<evidence type="ECO:0000313" key="7">
    <source>
        <dbReference type="EMBL" id="OCW58960.1"/>
    </source>
</evidence>
<evidence type="ECO:0000259" key="6">
    <source>
        <dbReference type="Pfam" id="PF06803"/>
    </source>
</evidence>
<feature type="domain" description="DUF1232" evidence="6">
    <location>
        <begin position="67"/>
        <end position="103"/>
    </location>
</feature>
<sequence>MSGLEGEILGPGSKAGPGANGTKGADEASVRAGFWRTFRKAAGQIPFAEDLVAAYYCALDPETPGRAKAVLLGALAYFILPVDAIPDILAFVGFSDDIAVLTLAIATVRTHMTDAHRLAARRALEDFSADTRSAPKGGRSTA</sequence>
<keyword evidence="2" id="KW-0812">Transmembrane</keyword>
<dbReference type="AlphaFoldDB" id="A0A1C1YZX1"/>
<dbReference type="InterPro" id="IPR010652">
    <property type="entry name" value="DUF1232"/>
</dbReference>
<keyword evidence="4" id="KW-0472">Membrane</keyword>
<dbReference type="Pfam" id="PF06803">
    <property type="entry name" value="DUF1232"/>
    <property type="match status" value="1"/>
</dbReference>